<dbReference type="GeneID" id="39866244"/>
<accession>A0A1D3JHX3</accession>
<dbReference type="AlphaFoldDB" id="A0A1D3JHX3"/>
<dbReference type="VEuPathDB" id="PlasmoDB:PmUG01_00077700"/>
<keyword evidence="1" id="KW-0812">Transmembrane</keyword>
<feature type="transmembrane region" description="Helical" evidence="1">
    <location>
        <begin position="12"/>
        <end position="31"/>
    </location>
</feature>
<reference evidence="2 3" key="1">
    <citation type="submission" date="2016-06" db="EMBL/GenBank/DDBJ databases">
        <authorList>
            <consortium name="Pathogen Informatics"/>
        </authorList>
    </citation>
    <scope>NUCLEOTIDE SEQUENCE [LARGE SCALE GENOMIC DNA]</scope>
</reference>
<name>A0A1D3JHX3_PLAMA</name>
<keyword evidence="3" id="KW-1185">Reference proteome</keyword>
<dbReference type="Pfam" id="PF12420">
    <property type="entry name" value="DUF3671"/>
    <property type="match status" value="1"/>
</dbReference>
<dbReference type="KEGG" id="pmal:PMUG01_00077700"/>
<evidence type="ECO:0000256" key="1">
    <source>
        <dbReference type="SAM" id="Phobius"/>
    </source>
</evidence>
<keyword evidence="1" id="KW-0472">Membrane</keyword>
<keyword evidence="1" id="KW-1133">Transmembrane helix</keyword>
<feature type="transmembrane region" description="Helical" evidence="1">
    <location>
        <begin position="246"/>
        <end position="266"/>
    </location>
</feature>
<evidence type="ECO:0000313" key="2">
    <source>
        <dbReference type="EMBL" id="SBT86019.1"/>
    </source>
</evidence>
<proteinExistence type="predicted"/>
<gene>
    <name evidence="2" type="primary">PmUG01_00077700</name>
    <name evidence="2" type="ORF">PMUG01_00077700</name>
</gene>
<dbReference type="EMBL" id="FLRL01000041">
    <property type="protein sequence ID" value="SBT86019.1"/>
    <property type="molecule type" value="Genomic_DNA"/>
</dbReference>
<dbReference type="RefSeq" id="XP_028859257.1">
    <property type="nucleotide sequence ID" value="XM_029006544.1"/>
</dbReference>
<dbReference type="InterPro" id="IPR022139">
    <property type="entry name" value="Fam-L/Fam-M-like_plasmodium"/>
</dbReference>
<feature type="transmembrane region" description="Helical" evidence="1">
    <location>
        <begin position="164"/>
        <end position="184"/>
    </location>
</feature>
<protein>
    <submittedName>
        <fullName evidence="2">Fam-l protein</fullName>
    </submittedName>
</protein>
<dbReference type="Proteomes" id="UP000219813">
    <property type="component" value="Unassembled WGS sequence"/>
</dbReference>
<evidence type="ECO:0000313" key="3">
    <source>
        <dbReference type="Proteomes" id="UP000219813"/>
    </source>
</evidence>
<organism evidence="2 3">
    <name type="scientific">Plasmodium malariae</name>
    <dbReference type="NCBI Taxonomy" id="5858"/>
    <lineage>
        <taxon>Eukaryota</taxon>
        <taxon>Sar</taxon>
        <taxon>Alveolata</taxon>
        <taxon>Apicomplexa</taxon>
        <taxon>Aconoidasida</taxon>
        <taxon>Haemosporida</taxon>
        <taxon>Plasmodiidae</taxon>
        <taxon>Plasmodium</taxon>
        <taxon>Plasmodium (Plasmodium)</taxon>
    </lineage>
</organism>
<sequence length="282" mass="33193">MKMYMMKYKINLIFFIKIFAFVLPLGTCHTYNDSKLNKYLKGSYIFGGELNTRIHPVLTKYKNNKESSVVGTKVELPYIGLNNKEDICNYEKGVNGKVSESNKSTLNNEKSHKRHGKNKSWIFVTKKYSLVEKKVFKELDYIDFLKNNRNISYKVYKKIMRRKFGFRLALPLILFLLLSLSLMLDFSCNCGLTRGLYKLLRLLLSSSQLCDFHNYLKDNVGSFFIYTVSKDNGESVDLHITPFFDFLIYCVLFFTLGITIISRIIYYHKKVKKYEKIKFRKT</sequence>